<dbReference type="InterPro" id="IPR017804">
    <property type="entry name" value="MeTrfase_EgtD-like"/>
</dbReference>
<dbReference type="Pfam" id="PF10017">
    <property type="entry name" value="Methyltransf_33"/>
    <property type="match status" value="1"/>
</dbReference>
<protein>
    <submittedName>
        <fullName evidence="4">Dimethylhistidine N-methyltransferase</fullName>
    </submittedName>
</protein>
<dbReference type="SUPFAM" id="SSF53335">
    <property type="entry name" value="S-adenosyl-L-methionine-dependent methyltransferases"/>
    <property type="match status" value="1"/>
</dbReference>
<evidence type="ECO:0000313" key="4">
    <source>
        <dbReference type="EMBL" id="GLR27003.1"/>
    </source>
</evidence>
<keyword evidence="1" id="KW-0489">Methyltransferase</keyword>
<sequence length="338" mass="38184">MSTLPEFLEFHIPQNDHDAGQLASALLASHVEIEPKYFYDDLGSKLFASITALPEYYPTRTEAQILRNHPRELAQWVPAEHILIDLGAGDCKKAASLFPVIKPARYIAVDISSVYLREVLTHLQRQYPQVRMTGVGLDFSKGLALPQALELESDKPLVVFYPGSSIGNFTPQQALHFTSTIAQTCSHHPDSGLLIGVDLVKDTNTLQAAYDDALGVTAAFNKNMLLHINRLIDANFDIRQWMHVAHFNTDDSRIEMHLEALSDLTVQWRMPASGQRVFKKGERIHSENSYKWRIDQFSALLEQAGFGDIRMLTDPEKQFAVYWAQVRKPANRSRRSGK</sequence>
<comment type="caution">
    <text evidence="4">The sequence shown here is derived from an EMBL/GenBank/DDBJ whole genome shotgun (WGS) entry which is preliminary data.</text>
</comment>
<reference evidence="5" key="1">
    <citation type="journal article" date="2019" name="Int. J. Syst. Evol. Microbiol.">
        <title>The Global Catalogue of Microorganisms (GCM) 10K type strain sequencing project: providing services to taxonomists for standard genome sequencing and annotation.</title>
        <authorList>
            <consortium name="The Broad Institute Genomics Platform"/>
            <consortium name="The Broad Institute Genome Sequencing Center for Infectious Disease"/>
            <person name="Wu L."/>
            <person name="Ma J."/>
        </authorList>
    </citation>
    <scope>NUCLEOTIDE SEQUENCE [LARGE SCALE GENOMIC DNA]</scope>
    <source>
        <strain evidence="5">NBRC 105857</strain>
    </source>
</reference>
<evidence type="ECO:0000259" key="3">
    <source>
        <dbReference type="Pfam" id="PF10017"/>
    </source>
</evidence>
<dbReference type="PANTHER" id="PTHR43397">
    <property type="entry name" value="ERGOTHIONEINE BIOSYNTHESIS PROTEIN 1"/>
    <property type="match status" value="1"/>
</dbReference>
<name>A0ABQ5YQU8_9BURK</name>
<keyword evidence="2" id="KW-0808">Transferase</keyword>
<dbReference type="EMBL" id="BSOJ01000021">
    <property type="protein sequence ID" value="GLR27003.1"/>
    <property type="molecule type" value="Genomic_DNA"/>
</dbReference>
<dbReference type="InterPro" id="IPR029063">
    <property type="entry name" value="SAM-dependent_MTases_sf"/>
</dbReference>
<proteinExistence type="predicted"/>
<dbReference type="RefSeq" id="WP_284281706.1">
    <property type="nucleotide sequence ID" value="NZ_BSOJ01000021.1"/>
</dbReference>
<accession>A0ABQ5YQU8</accession>
<evidence type="ECO:0000313" key="5">
    <source>
        <dbReference type="Proteomes" id="UP001156664"/>
    </source>
</evidence>
<evidence type="ECO:0000256" key="1">
    <source>
        <dbReference type="ARBA" id="ARBA00022603"/>
    </source>
</evidence>
<keyword evidence="5" id="KW-1185">Reference proteome</keyword>
<dbReference type="InterPro" id="IPR051128">
    <property type="entry name" value="EgtD_Methyltrsf_superfamily"/>
</dbReference>
<feature type="domain" description="Histidine-specific methyltransferase SAM-dependent" evidence="3">
    <location>
        <begin position="22"/>
        <end position="325"/>
    </location>
</feature>
<evidence type="ECO:0000256" key="2">
    <source>
        <dbReference type="ARBA" id="ARBA00022679"/>
    </source>
</evidence>
<dbReference type="Proteomes" id="UP001156664">
    <property type="component" value="Unassembled WGS sequence"/>
</dbReference>
<dbReference type="Gene3D" id="3.40.50.150">
    <property type="entry name" value="Vaccinia Virus protein VP39"/>
    <property type="match status" value="1"/>
</dbReference>
<dbReference type="InterPro" id="IPR035094">
    <property type="entry name" value="EgtD"/>
</dbReference>
<gene>
    <name evidence="4" type="ORF">GCM10007875_20930</name>
</gene>
<dbReference type="PIRSF" id="PIRSF018005">
    <property type="entry name" value="UCP018005"/>
    <property type="match status" value="1"/>
</dbReference>
<dbReference type="NCBIfam" id="TIGR03438">
    <property type="entry name" value="egtD_ergothio"/>
    <property type="match status" value="1"/>
</dbReference>
<organism evidence="4 5">
    <name type="scientific">Limnobacter litoralis</name>
    <dbReference type="NCBI Taxonomy" id="481366"/>
    <lineage>
        <taxon>Bacteria</taxon>
        <taxon>Pseudomonadati</taxon>
        <taxon>Pseudomonadota</taxon>
        <taxon>Betaproteobacteria</taxon>
        <taxon>Burkholderiales</taxon>
        <taxon>Burkholderiaceae</taxon>
        <taxon>Limnobacter</taxon>
    </lineage>
</organism>
<dbReference type="InterPro" id="IPR019257">
    <property type="entry name" value="MeTrfase_dom"/>
</dbReference>
<dbReference type="PANTHER" id="PTHR43397:SF1">
    <property type="entry name" value="ERGOTHIONEINE BIOSYNTHESIS PROTEIN 1"/>
    <property type="match status" value="1"/>
</dbReference>